<organism evidence="4">
    <name type="scientific">hydrothermal vent metagenome</name>
    <dbReference type="NCBI Taxonomy" id="652676"/>
    <lineage>
        <taxon>unclassified sequences</taxon>
        <taxon>metagenomes</taxon>
        <taxon>ecological metagenomes</taxon>
    </lineage>
</organism>
<dbReference type="GO" id="GO:0103068">
    <property type="term" value="F:leukotriene C4 gamma-glutamyl transferase activity"/>
    <property type="evidence" value="ECO:0007669"/>
    <property type="project" value="UniProtKB-EC"/>
</dbReference>
<dbReference type="PRINTS" id="PR01210">
    <property type="entry name" value="GGTRANSPTASE"/>
</dbReference>
<dbReference type="Gene3D" id="3.60.20.40">
    <property type="match status" value="1"/>
</dbReference>
<dbReference type="AlphaFoldDB" id="A0A3B0W1L9"/>
<dbReference type="InterPro" id="IPR051792">
    <property type="entry name" value="GGT_bact"/>
</dbReference>
<dbReference type="PANTHER" id="PTHR43199:SF1">
    <property type="entry name" value="GLUTATHIONE HYDROLASE PROENZYME"/>
    <property type="match status" value="1"/>
</dbReference>
<name>A0A3B0W1L9_9ZZZZ</name>
<gene>
    <name evidence="4" type="ORF">MNBD_CHLOROFLEXI01-1968</name>
</gene>
<dbReference type="EC" id="3.4.19.13" evidence="4"/>
<accession>A0A3B0W1L9</accession>
<dbReference type="SUPFAM" id="SSF56235">
    <property type="entry name" value="N-terminal nucleophile aminohydrolases (Ntn hydrolases)"/>
    <property type="match status" value="1"/>
</dbReference>
<keyword evidence="4" id="KW-0012">Acyltransferase</keyword>
<dbReference type="InterPro" id="IPR043138">
    <property type="entry name" value="GGT_lsub"/>
</dbReference>
<sequence length="529" mass="56154">MQGVIAAGDKQTAVAGQTILQAGGNAVDAAVAAAFASFIAEIGVVHLGGSGIAHLYDPQSGRSLVYDFFSNTPGLGNGSSRQLDFNKVTIDFGATTQDFHLGRASVAVPGNIAGLCQMAADYGRLPLATLLQPALKLAKNGHAIAPFQADTCTLLQPLYTHTAGMRTIFSPNGRMIQAGERLLVPNLHQTLQNLAHEGANYAQTGALGQALVQDQAQNGGLLTADDLASYQVHKYPSIRLPYRDYEILLPPPCSTGGVLTAFTLKLLSYFDVQKRPHGSAAHLQLLYEVMVATNRARPMWEEVSEALPTEKAIGRFLAPLFVQRYVAEVRDALHSHHPSPFIAEPDAPNSTSHLSVVDGDGLAVSLTTTAGESAGYVVPGTGYIPNNMMGEADLHPSGFHSRPAGQRIPTMMTPVIALHNGQTRLVLGSGGSIRIRSAIMQVLSNLLDYNMPLREAVNIARVHVENGALQCEAGFDLDAVDQLEAIGYPVNRWSTRSIYFGGAHTVSRADNGRLVAAGDNRRGGATAVA</sequence>
<dbReference type="Pfam" id="PF01019">
    <property type="entry name" value="G_glu_transpept"/>
    <property type="match status" value="1"/>
</dbReference>
<keyword evidence="1 4" id="KW-0808">Transferase</keyword>
<keyword evidence="3" id="KW-0865">Zymogen</keyword>
<evidence type="ECO:0000256" key="1">
    <source>
        <dbReference type="ARBA" id="ARBA00022679"/>
    </source>
</evidence>
<protein>
    <submittedName>
        <fullName evidence="4">Gamma-glutamyltranspeptidase @ Glutathione hydrolase</fullName>
        <ecNumber evidence="4">2.3.2.2</ecNumber>
        <ecNumber evidence="4">3.4.19.13</ecNumber>
    </submittedName>
</protein>
<proteinExistence type="predicted"/>
<dbReference type="InterPro" id="IPR029055">
    <property type="entry name" value="Ntn_hydrolases_N"/>
</dbReference>
<dbReference type="InterPro" id="IPR043137">
    <property type="entry name" value="GGT_ssub_C"/>
</dbReference>
<evidence type="ECO:0000313" key="4">
    <source>
        <dbReference type="EMBL" id="VAW43179.1"/>
    </source>
</evidence>
<dbReference type="EC" id="2.3.2.2" evidence="4"/>
<dbReference type="Gene3D" id="1.10.246.130">
    <property type="match status" value="1"/>
</dbReference>
<dbReference type="GO" id="GO:0036374">
    <property type="term" value="F:glutathione hydrolase activity"/>
    <property type="evidence" value="ECO:0007669"/>
    <property type="project" value="UniProtKB-EC"/>
</dbReference>
<evidence type="ECO:0000256" key="3">
    <source>
        <dbReference type="ARBA" id="ARBA00023145"/>
    </source>
</evidence>
<dbReference type="PANTHER" id="PTHR43199">
    <property type="entry name" value="GLUTATHIONE HYDROLASE"/>
    <property type="match status" value="1"/>
</dbReference>
<evidence type="ECO:0000256" key="2">
    <source>
        <dbReference type="ARBA" id="ARBA00022801"/>
    </source>
</evidence>
<reference evidence="4" key="1">
    <citation type="submission" date="2018-06" db="EMBL/GenBank/DDBJ databases">
        <authorList>
            <person name="Zhirakovskaya E."/>
        </authorList>
    </citation>
    <scope>NUCLEOTIDE SEQUENCE</scope>
</reference>
<dbReference type="EMBL" id="UOEU01001042">
    <property type="protein sequence ID" value="VAW43179.1"/>
    <property type="molecule type" value="Genomic_DNA"/>
</dbReference>
<keyword evidence="2 4" id="KW-0378">Hydrolase</keyword>